<dbReference type="EMBL" id="RBNL01001826">
    <property type="protein sequence ID" value="RML85400.1"/>
    <property type="molecule type" value="Genomic_DNA"/>
</dbReference>
<reference evidence="1 2" key="1">
    <citation type="submission" date="2018-08" db="EMBL/GenBank/DDBJ databases">
        <title>Recombination of ecologically and evolutionarily significant loci maintains genetic cohesion in the Pseudomonas syringae species complex.</title>
        <authorList>
            <person name="Dillon M."/>
            <person name="Thakur S."/>
            <person name="Almeida R.N.D."/>
            <person name="Weir B.S."/>
            <person name="Guttman D.S."/>
        </authorList>
    </citation>
    <scope>NUCLEOTIDE SEQUENCE [LARGE SCALE GENOMIC DNA]</scope>
    <source>
        <strain evidence="1 2">88_10</strain>
    </source>
</reference>
<gene>
    <name evidence="1" type="ORF">APX70_04898</name>
</gene>
<evidence type="ECO:0000313" key="2">
    <source>
        <dbReference type="Proteomes" id="UP000282378"/>
    </source>
</evidence>
<proteinExistence type="predicted"/>
<evidence type="ECO:0000313" key="1">
    <source>
        <dbReference type="EMBL" id="RML85400.1"/>
    </source>
</evidence>
<accession>A0A3M2ZB22</accession>
<dbReference type="Proteomes" id="UP000282378">
    <property type="component" value="Unassembled WGS sequence"/>
</dbReference>
<protein>
    <submittedName>
        <fullName evidence="1">Putative Filamentous hemagglutinin, intein-containing</fullName>
    </submittedName>
</protein>
<dbReference type="AlphaFoldDB" id="A0A3M2ZB22"/>
<comment type="caution">
    <text evidence="1">The sequence shown here is derived from an EMBL/GenBank/DDBJ whole genome shotgun (WGS) entry which is preliminary data.</text>
</comment>
<name>A0A3M2ZB22_PSEYM</name>
<feature type="non-terminal residue" evidence="1">
    <location>
        <position position="73"/>
    </location>
</feature>
<sequence length="73" mass="7821">SSGYDASLTGLQAALADFVRITETDMPEFYKVTRLSNGDQSYAAVIQAAGAVNVNAQNDINNSVVRAGYTYVR</sequence>
<feature type="non-terminal residue" evidence="1">
    <location>
        <position position="1"/>
    </location>
</feature>
<organism evidence="1 2">
    <name type="scientific">Pseudomonas syringae pv. maculicola</name>
    <dbReference type="NCBI Taxonomy" id="59511"/>
    <lineage>
        <taxon>Bacteria</taxon>
        <taxon>Pseudomonadati</taxon>
        <taxon>Pseudomonadota</taxon>
        <taxon>Gammaproteobacteria</taxon>
        <taxon>Pseudomonadales</taxon>
        <taxon>Pseudomonadaceae</taxon>
        <taxon>Pseudomonas</taxon>
    </lineage>
</organism>